<dbReference type="EMBL" id="JBHTND010000019">
    <property type="protein sequence ID" value="MFD1302803.1"/>
    <property type="molecule type" value="Genomic_DNA"/>
</dbReference>
<protein>
    <submittedName>
        <fullName evidence="2">Hydrolase</fullName>
    </submittedName>
</protein>
<comment type="caution">
    <text evidence="2">The sequence shown here is derived from an EMBL/GenBank/DDBJ whole genome shotgun (WGS) entry which is preliminary data.</text>
</comment>
<keyword evidence="2" id="KW-0378">Hydrolase</keyword>
<dbReference type="Proteomes" id="UP001597176">
    <property type="component" value="Unassembled WGS sequence"/>
</dbReference>
<organism evidence="2 3">
    <name type="scientific">Methylobacterium marchantiae</name>
    <dbReference type="NCBI Taxonomy" id="600331"/>
    <lineage>
        <taxon>Bacteria</taxon>
        <taxon>Pseudomonadati</taxon>
        <taxon>Pseudomonadota</taxon>
        <taxon>Alphaproteobacteria</taxon>
        <taxon>Hyphomicrobiales</taxon>
        <taxon>Methylobacteriaceae</taxon>
        <taxon>Methylobacterium</taxon>
    </lineage>
</organism>
<dbReference type="GO" id="GO:0016787">
    <property type="term" value="F:hydrolase activity"/>
    <property type="evidence" value="ECO:0007669"/>
    <property type="project" value="UniProtKB-KW"/>
</dbReference>
<keyword evidence="1" id="KW-0812">Transmembrane</keyword>
<keyword evidence="1" id="KW-1133">Transmembrane helix</keyword>
<evidence type="ECO:0000256" key="1">
    <source>
        <dbReference type="SAM" id="Phobius"/>
    </source>
</evidence>
<evidence type="ECO:0000313" key="2">
    <source>
        <dbReference type="EMBL" id="MFD1302803.1"/>
    </source>
</evidence>
<gene>
    <name evidence="2" type="ORF">ACFQ4G_14610</name>
</gene>
<accession>A0ABW3X3I7</accession>
<keyword evidence="1" id="KW-0472">Membrane</keyword>
<proteinExistence type="predicted"/>
<name>A0ABW3X3I7_9HYPH</name>
<feature type="transmembrane region" description="Helical" evidence="1">
    <location>
        <begin position="105"/>
        <end position="129"/>
    </location>
</feature>
<keyword evidence="3" id="KW-1185">Reference proteome</keyword>
<evidence type="ECO:0000313" key="3">
    <source>
        <dbReference type="Proteomes" id="UP001597176"/>
    </source>
</evidence>
<feature type="transmembrane region" description="Helical" evidence="1">
    <location>
        <begin position="141"/>
        <end position="160"/>
    </location>
</feature>
<dbReference type="RefSeq" id="WP_238204514.1">
    <property type="nucleotide sequence ID" value="NZ_JBHTND010000019.1"/>
</dbReference>
<sequence length="381" mass="42884">MPGFDPREPETYWGLFRRESRLTSVRRGMAIAVSNPTRSSDGLRLDWEVEADGAPTRYTLLRWDDIVRARFPRSPLRRLVEVPALWWRLSRSGYVKRFRREAKRFARVIIGVHAIYAALVVLSFVLASLPAWLGPAQWRPWSLAAIPVLAYAIHLGLMAVTRGKPFYVAHLVDDTAFTYDHASGAENRMRRRLDAFAEEIRAAEGKASEIVVIGHSSSSFLGIEALDRILGGDPDFGQRETPVSFVSIGSVIPWITLDAPAAEMRAALSRVAAAPAIRWLDVRAKWDWLSVHDRDVLTASGVPSPQDHRPVEIHVRITDLIERKIIARRKWNLFRMHFQLLMSSLNPEAFDYVAFVVGPEPIHSIIDRCRGAGVLPSAKSA</sequence>
<reference evidence="3" key="1">
    <citation type="journal article" date="2019" name="Int. J. Syst. Evol. Microbiol.">
        <title>The Global Catalogue of Microorganisms (GCM) 10K type strain sequencing project: providing services to taxonomists for standard genome sequencing and annotation.</title>
        <authorList>
            <consortium name="The Broad Institute Genomics Platform"/>
            <consortium name="The Broad Institute Genome Sequencing Center for Infectious Disease"/>
            <person name="Wu L."/>
            <person name="Ma J."/>
        </authorList>
    </citation>
    <scope>NUCLEOTIDE SEQUENCE [LARGE SCALE GENOMIC DNA]</scope>
    <source>
        <strain evidence="3">CCUG 56108</strain>
    </source>
</reference>